<proteinExistence type="predicted"/>
<dbReference type="EMBL" id="JABFTP020000165">
    <property type="protein sequence ID" value="KAL3285157.1"/>
    <property type="molecule type" value="Genomic_DNA"/>
</dbReference>
<dbReference type="SUPFAM" id="SSF57667">
    <property type="entry name" value="beta-beta-alpha zinc fingers"/>
    <property type="match status" value="2"/>
</dbReference>
<evidence type="ECO:0000256" key="5">
    <source>
        <dbReference type="ARBA" id="ARBA00022833"/>
    </source>
</evidence>
<reference evidence="10 11" key="1">
    <citation type="journal article" date="2021" name="BMC Biol.">
        <title>Horizontally acquired antibacterial genes associated with adaptive radiation of ladybird beetles.</title>
        <authorList>
            <person name="Li H.S."/>
            <person name="Tang X.F."/>
            <person name="Huang Y.H."/>
            <person name="Xu Z.Y."/>
            <person name="Chen M.L."/>
            <person name="Du X.Y."/>
            <person name="Qiu B.Y."/>
            <person name="Chen P.T."/>
            <person name="Zhang W."/>
            <person name="Slipinski A."/>
            <person name="Escalona H.E."/>
            <person name="Waterhouse R.M."/>
            <person name="Zwick A."/>
            <person name="Pang H."/>
        </authorList>
    </citation>
    <scope>NUCLEOTIDE SEQUENCE [LARGE SCALE GENOMIC DNA]</scope>
    <source>
        <strain evidence="10">SYSU2018</strain>
    </source>
</reference>
<keyword evidence="5" id="KW-0862">Zinc</keyword>
<dbReference type="InterPro" id="IPR036236">
    <property type="entry name" value="Znf_C2H2_sf"/>
</dbReference>
<dbReference type="Proteomes" id="UP001516400">
    <property type="component" value="Unassembled WGS sequence"/>
</dbReference>
<comment type="caution">
    <text evidence="10">The sequence shown here is derived from an EMBL/GenBank/DDBJ whole genome shotgun (WGS) entry which is preliminary data.</text>
</comment>
<evidence type="ECO:0000256" key="7">
    <source>
        <dbReference type="PROSITE-ProRule" id="PRU01145"/>
    </source>
</evidence>
<protein>
    <recommendedName>
        <fullName evidence="9">Zinc finger C2H2 LYAR-type domain-containing protein</fullName>
    </recommendedName>
</protein>
<dbReference type="AlphaFoldDB" id="A0ABD2P2K4"/>
<feature type="compositionally biased region" description="Polar residues" evidence="8">
    <location>
        <begin position="158"/>
        <end position="168"/>
    </location>
</feature>
<dbReference type="FunFam" id="3.30.1490.490:FF:000001">
    <property type="entry name" value="cell growth-regulating nucleolar protein-like"/>
    <property type="match status" value="1"/>
</dbReference>
<feature type="region of interest" description="Disordered" evidence="8">
    <location>
        <begin position="156"/>
        <end position="184"/>
    </location>
</feature>
<keyword evidence="6" id="KW-0539">Nucleus</keyword>
<evidence type="ECO:0000256" key="3">
    <source>
        <dbReference type="ARBA" id="ARBA00022737"/>
    </source>
</evidence>
<evidence type="ECO:0000259" key="9">
    <source>
        <dbReference type="Pfam" id="PF08790"/>
    </source>
</evidence>
<gene>
    <name evidence="10" type="ORF">HHI36_019278</name>
</gene>
<dbReference type="InterPro" id="IPR014898">
    <property type="entry name" value="Znf_C2H2_LYAR"/>
</dbReference>
<dbReference type="PANTHER" id="PTHR13100:SF10">
    <property type="entry name" value="CELL GROWTH-REGULATING NUCLEOLAR PROTEIN"/>
    <property type="match status" value="1"/>
</dbReference>
<dbReference type="PANTHER" id="PTHR13100">
    <property type="entry name" value="CELL GROWTH-REGULATING NUCLEOLAR PROTEIN LYAR"/>
    <property type="match status" value="1"/>
</dbReference>
<evidence type="ECO:0000256" key="2">
    <source>
        <dbReference type="ARBA" id="ARBA00022723"/>
    </source>
</evidence>
<dbReference type="GO" id="GO:0005634">
    <property type="term" value="C:nucleus"/>
    <property type="evidence" value="ECO:0007669"/>
    <property type="project" value="UniProtKB-SubCell"/>
</dbReference>
<dbReference type="Pfam" id="PF08790">
    <property type="entry name" value="zf-LYAR"/>
    <property type="match status" value="1"/>
</dbReference>
<evidence type="ECO:0000256" key="8">
    <source>
        <dbReference type="SAM" id="MobiDB-lite"/>
    </source>
</evidence>
<dbReference type="GO" id="GO:0008270">
    <property type="term" value="F:zinc ion binding"/>
    <property type="evidence" value="ECO:0007669"/>
    <property type="project" value="UniProtKB-KW"/>
</dbReference>
<organism evidence="10 11">
    <name type="scientific">Cryptolaemus montrouzieri</name>
    <dbReference type="NCBI Taxonomy" id="559131"/>
    <lineage>
        <taxon>Eukaryota</taxon>
        <taxon>Metazoa</taxon>
        <taxon>Ecdysozoa</taxon>
        <taxon>Arthropoda</taxon>
        <taxon>Hexapoda</taxon>
        <taxon>Insecta</taxon>
        <taxon>Pterygota</taxon>
        <taxon>Neoptera</taxon>
        <taxon>Endopterygota</taxon>
        <taxon>Coleoptera</taxon>
        <taxon>Polyphaga</taxon>
        <taxon>Cucujiformia</taxon>
        <taxon>Coccinelloidea</taxon>
        <taxon>Coccinellidae</taxon>
        <taxon>Scymninae</taxon>
        <taxon>Scymnini</taxon>
        <taxon>Cryptolaemus</taxon>
    </lineage>
</organism>
<name>A0ABD2P2K4_9CUCU</name>
<evidence type="ECO:0000313" key="10">
    <source>
        <dbReference type="EMBL" id="KAL3285157.1"/>
    </source>
</evidence>
<feature type="domain" description="Zinc finger C2H2 LYAR-type" evidence="9">
    <location>
        <begin position="32"/>
        <end position="59"/>
    </location>
</feature>
<evidence type="ECO:0000256" key="1">
    <source>
        <dbReference type="ARBA" id="ARBA00004123"/>
    </source>
</evidence>
<dbReference type="Gene3D" id="3.30.1490.490">
    <property type="match status" value="1"/>
</dbReference>
<dbReference type="InterPro" id="IPR039999">
    <property type="entry name" value="LYAR"/>
</dbReference>
<sequence length="253" mass="29466">MVVFTCNHCGDSLQKPKVEKHYNFVCKTQKSLTCVDCLKDFIGEDYNAHTKCLTEDERYAAKGTYQNGIVKKGELKQELWSDTIRSILNEKSNLKPNCRNLLNHIVNFSNVPRKKQKFLNFMKSTMGGRTDYKTIEEIWDILEEYKSRVVKTPAVVENKTNGDNQQPSVKRKNENSETPIKTKKNKIESEEIENLIEEPTLEDVSTKFEIKEEILKILNKKESISLVKLEKKICKIYSSHNEDADMEKFKKKF</sequence>
<accession>A0ABD2P2K4</accession>
<evidence type="ECO:0000256" key="4">
    <source>
        <dbReference type="ARBA" id="ARBA00022771"/>
    </source>
</evidence>
<dbReference type="PROSITE" id="PS51804">
    <property type="entry name" value="ZF_C2HC_LYAR"/>
    <property type="match status" value="1"/>
</dbReference>
<evidence type="ECO:0000313" key="11">
    <source>
        <dbReference type="Proteomes" id="UP001516400"/>
    </source>
</evidence>
<comment type="subcellular location">
    <subcellularLocation>
        <location evidence="1">Nucleus</location>
    </subcellularLocation>
</comment>
<keyword evidence="3" id="KW-0677">Repeat</keyword>
<keyword evidence="2" id="KW-0479">Metal-binding</keyword>
<evidence type="ECO:0000256" key="6">
    <source>
        <dbReference type="ARBA" id="ARBA00023242"/>
    </source>
</evidence>
<keyword evidence="11" id="KW-1185">Reference proteome</keyword>
<keyword evidence="4 7" id="KW-0863">Zinc-finger</keyword>